<dbReference type="Pfam" id="PF19407">
    <property type="entry name" value="DUF5979"/>
    <property type="match status" value="7"/>
</dbReference>
<evidence type="ECO:0000256" key="2">
    <source>
        <dbReference type="ARBA" id="ARBA00022512"/>
    </source>
</evidence>
<dbReference type="RefSeq" id="WP_023636341.1">
    <property type="nucleotide sequence ID" value="NZ_CP009622.1"/>
</dbReference>
<evidence type="ECO:0000256" key="7">
    <source>
        <dbReference type="SAM" id="Phobius"/>
    </source>
</evidence>
<evidence type="ECO:0000256" key="3">
    <source>
        <dbReference type="ARBA" id="ARBA00022525"/>
    </source>
</evidence>
<keyword evidence="5" id="KW-0572">Peptidoglycan-anchor</keyword>
<keyword evidence="7" id="KW-0472">Membrane</keyword>
<evidence type="ECO:0000256" key="6">
    <source>
        <dbReference type="SAM" id="MobiDB-lite"/>
    </source>
</evidence>
<dbReference type="InterPro" id="IPR007110">
    <property type="entry name" value="Ig-like_dom"/>
</dbReference>
<dbReference type="InterPro" id="IPR046022">
    <property type="entry name" value="DUF5979"/>
</dbReference>
<evidence type="ECO:0000256" key="1">
    <source>
        <dbReference type="ARBA" id="ARBA00004168"/>
    </source>
</evidence>
<name>A0ABM5RU66_9CORY</name>
<evidence type="ECO:0000313" key="9">
    <source>
        <dbReference type="EMBL" id="AIU33454.1"/>
    </source>
</evidence>
<dbReference type="Pfam" id="PF17961">
    <property type="entry name" value="Big_8"/>
    <property type="match status" value="1"/>
</dbReference>
<feature type="transmembrane region" description="Helical" evidence="7">
    <location>
        <begin position="1184"/>
        <end position="1205"/>
    </location>
</feature>
<dbReference type="EMBL" id="CP009622">
    <property type="protein sequence ID" value="AIU33454.1"/>
    <property type="molecule type" value="Genomic_DNA"/>
</dbReference>
<dbReference type="SUPFAM" id="SSF49401">
    <property type="entry name" value="Bacterial adhesins"/>
    <property type="match status" value="1"/>
</dbReference>
<keyword evidence="7" id="KW-1133">Transmembrane helix</keyword>
<sequence length="1212" mass="129926">MKSPSQKQASSLPRSLFAILLAALLVMSVSVYVGKVPQTSAQPTCVGSWDNLHWVEGGGVQGGSYTNAGESAVAEFDWKVPNTAKAGDKLTFTLPPQLQVATGADQRFTLRDASNREVGTAEWSGKNLIVTLSDFAGTHFDVQGKVKVSLQWDRSQINTETGYDSAVDGLLQFSGCGQGALAGVYPKDGPGGNTHETSKAGQYRGKKTVDEADIYLTDWTVWINGSTKGTETAEGGFRVTDKAPEGHKFACDSAMTSPSDVVSVGTWSNDFFYLGSIINANNYADGGRYVGFTGIQNTFTGHNFTVTCSEQEIVFEFPYGLSPQTGPIVRFTTYTETKPEAFSTQTNTATVNGKDYTGYAAIPGSGGFGTGKLGGFTVRKVVIGSGVNIPSEFTFEYKCEQMDGSKIVSEEFKVKGDGTDYRHFTSLEKGMSCEVKEKNDQLGSPEPRLSWIIDGQPAASATFTIRDPKENSVDLIATNTYPEDPKEETGSFIIEKQLVGDPAIVDGLKDKEFNFTYSCNDEASQKVKASVNKPFTSEKEYPVGTKCVIKELEEGTDVEQHIWSHTLTPNDGIITIGKEQTAKVIATNIYTPVPKGTFTVKKVVEGDAKVATDPQYQSKEFSGEYKCGSSEWTPFKVSAEKPFVSPEFLENTECEVKELDTDAAISGYEWTSSVENGKFTIGKDKKQSIDVKFINTYKPKLGGFFLEKIVNGPAAGLAKDLEYSFNYVCGEKTGPLTVKAGEIISGPIDIPVGTRCKVTEASFDSPRGTTWTGSITKNGEFTIEEDKTVQITATNTFDYSDGGFAISKTVGGDAKDLAKLAELPFEFKYSCKAPTGGNAIDGSVSVMNGQTKHIEKIPVGSECEVTESDIRHDGVDWSVTLSGEDISVNGATAKFKVPSEDAPALLVKAHNTFTQQKGSFKINKIVDAEAGVAVPKEFGFAWTCGNLSGEATVPVVNGRGSVAVSEEIAIGTECVVSEKDASIPGASLATTWENQRFVIGEKDQVVSVTATNTYKAHTGGFVIRKQLVGAASDKAKEKVFTFDYVCTKRDKETARGILNIKGEGSSDPVSDIADGSECTITERDAHIDGTNWNHTISNDGKISIIGGNPTITVSAVNGYEKPPLSPLVPLIPLIPLIPLLPFVITPIIPPTSSVPPQIAPQAPAPQQTNKAQVNKQRTPLAKTGASVIGLGFASALLIAAGVFIIRRGKKKN</sequence>
<protein>
    <recommendedName>
        <fullName evidence="8">Ig-like domain-containing protein</fullName>
    </recommendedName>
</protein>
<evidence type="ECO:0000313" key="10">
    <source>
        <dbReference type="Proteomes" id="UP000029910"/>
    </source>
</evidence>
<keyword evidence="3" id="KW-0964">Secreted</keyword>
<comment type="subcellular location">
    <subcellularLocation>
        <location evidence="1">Secreted</location>
        <location evidence="1">Cell wall</location>
        <topology evidence="1">Peptidoglycan-anchor</topology>
    </subcellularLocation>
</comment>
<dbReference type="Gene3D" id="2.60.40.1280">
    <property type="match status" value="1"/>
</dbReference>
<dbReference type="InterPro" id="IPR041171">
    <property type="entry name" value="SDR_Ig"/>
</dbReference>
<dbReference type="Proteomes" id="UP000029910">
    <property type="component" value="Chromosome"/>
</dbReference>
<evidence type="ECO:0000256" key="5">
    <source>
        <dbReference type="ARBA" id="ARBA00023088"/>
    </source>
</evidence>
<keyword evidence="4" id="KW-0732">Signal</keyword>
<keyword evidence="10" id="KW-1185">Reference proteome</keyword>
<organism evidence="9 10">
    <name type="scientific">Corynebacterium ramonii</name>
    <dbReference type="NCBI Taxonomy" id="3026968"/>
    <lineage>
        <taxon>Bacteria</taxon>
        <taxon>Bacillati</taxon>
        <taxon>Actinomycetota</taxon>
        <taxon>Actinomycetes</taxon>
        <taxon>Mycobacteriales</taxon>
        <taxon>Corynebacteriaceae</taxon>
        <taxon>Corynebacterium</taxon>
    </lineage>
</organism>
<feature type="compositionally biased region" description="Polar residues" evidence="6">
    <location>
        <begin position="1168"/>
        <end position="1177"/>
    </location>
</feature>
<accession>A0ABM5RU66</accession>
<dbReference type="InterPro" id="IPR008966">
    <property type="entry name" value="Adhesion_dom_sf"/>
</dbReference>
<gene>
    <name evidence="9" type="ORF">CulFRC11_1905</name>
</gene>
<keyword evidence="7" id="KW-0812">Transmembrane</keyword>
<reference evidence="9 10" key="1">
    <citation type="journal article" date="2015" name="Genome Announc.">
        <title>Genome Sequence of Corynebacterium ulcerans Strain FRC11.</title>
        <authorList>
            <person name="Benevides Lde J."/>
            <person name="Viana M.V."/>
            <person name="Mariano D.C."/>
            <person name="Rocha Fde S."/>
            <person name="Bagano P.C."/>
            <person name="Folador E.L."/>
            <person name="Pereira F.L."/>
            <person name="Dorella F.A."/>
            <person name="Leal C.A."/>
            <person name="Carvalho A.F."/>
            <person name="Soares Sde C."/>
            <person name="Carneiro A."/>
            <person name="Ramos R."/>
            <person name="Badell-Ocando E."/>
            <person name="Guiso N."/>
            <person name="Silva A."/>
            <person name="Figueiredo H."/>
            <person name="Azevedo V."/>
            <person name="Guimaraes L.C."/>
        </authorList>
    </citation>
    <scope>NUCLEOTIDE SEQUENCE [LARGE SCALE GENOMIC DNA]</scope>
    <source>
        <strain evidence="10">FRC0011</strain>
    </source>
</reference>
<evidence type="ECO:0000256" key="4">
    <source>
        <dbReference type="ARBA" id="ARBA00022729"/>
    </source>
</evidence>
<keyword evidence="2" id="KW-0134">Cell wall</keyword>
<feature type="domain" description="Ig-like" evidence="8">
    <location>
        <begin position="390"/>
        <end position="532"/>
    </location>
</feature>
<dbReference type="Gene3D" id="2.60.40.1140">
    <property type="entry name" value="Collagen-binding surface protein Cna, B-type domain"/>
    <property type="match status" value="1"/>
</dbReference>
<dbReference type="InterPro" id="IPR011252">
    <property type="entry name" value="Fibrogen-bd_dom1"/>
</dbReference>
<proteinExistence type="predicted"/>
<dbReference type="PROSITE" id="PS50835">
    <property type="entry name" value="IG_LIKE"/>
    <property type="match status" value="1"/>
</dbReference>
<feature type="compositionally biased region" description="Low complexity" evidence="6">
    <location>
        <begin position="1155"/>
        <end position="1167"/>
    </location>
</feature>
<evidence type="ECO:0000259" key="8">
    <source>
        <dbReference type="PROSITE" id="PS50835"/>
    </source>
</evidence>
<feature type="region of interest" description="Disordered" evidence="6">
    <location>
        <begin position="1155"/>
        <end position="1177"/>
    </location>
</feature>